<dbReference type="Pfam" id="PF06203">
    <property type="entry name" value="CCT"/>
    <property type="match status" value="1"/>
</dbReference>
<evidence type="ECO:0000259" key="5">
    <source>
        <dbReference type="PROSITE" id="PS51017"/>
    </source>
</evidence>
<organism evidence="6">
    <name type="scientific">Brassica oleracea</name>
    <name type="common">Wild cabbage</name>
    <dbReference type="NCBI Taxonomy" id="3712"/>
    <lineage>
        <taxon>Eukaryota</taxon>
        <taxon>Viridiplantae</taxon>
        <taxon>Streptophyta</taxon>
        <taxon>Embryophyta</taxon>
        <taxon>Tracheophyta</taxon>
        <taxon>Spermatophyta</taxon>
        <taxon>Magnoliopsida</taxon>
        <taxon>eudicotyledons</taxon>
        <taxon>Gunneridae</taxon>
        <taxon>Pentapetalae</taxon>
        <taxon>rosids</taxon>
        <taxon>malvids</taxon>
        <taxon>Brassicales</taxon>
        <taxon>Brassicaceae</taxon>
        <taxon>Brassiceae</taxon>
        <taxon>Brassica</taxon>
    </lineage>
</organism>
<dbReference type="GO" id="GO:0006355">
    <property type="term" value="P:regulation of DNA-templated transcription"/>
    <property type="evidence" value="ECO:0007669"/>
    <property type="project" value="TreeGrafter"/>
</dbReference>
<feature type="region of interest" description="Disordered" evidence="4">
    <location>
        <begin position="15"/>
        <end position="67"/>
    </location>
</feature>
<dbReference type="InterPro" id="IPR010402">
    <property type="entry name" value="CCT_domain"/>
</dbReference>
<dbReference type="PANTHER" id="PTHR31874:SF10">
    <property type="entry name" value="PROTEIN CHLOROPLAST IMPORT APPARATUS 2"/>
    <property type="match status" value="1"/>
</dbReference>
<evidence type="ECO:0000256" key="3">
    <source>
        <dbReference type="PROSITE-ProRule" id="PRU00357"/>
    </source>
</evidence>
<dbReference type="GO" id="GO:0005634">
    <property type="term" value="C:nucleus"/>
    <property type="evidence" value="ECO:0007669"/>
    <property type="project" value="UniProtKB-SubCell"/>
</dbReference>
<accession>A0A3P6EN69</accession>
<feature type="compositionally biased region" description="Low complexity" evidence="4">
    <location>
        <begin position="31"/>
        <end position="50"/>
    </location>
</feature>
<evidence type="ECO:0000256" key="2">
    <source>
        <dbReference type="ARBA" id="ARBA00023242"/>
    </source>
</evidence>
<comment type="subcellular location">
    <subcellularLocation>
        <location evidence="1 3">Nucleus</location>
    </subcellularLocation>
</comment>
<evidence type="ECO:0000256" key="4">
    <source>
        <dbReference type="SAM" id="MobiDB-lite"/>
    </source>
</evidence>
<dbReference type="AlphaFoldDB" id="A0A3P6EN69"/>
<evidence type="ECO:0000256" key="1">
    <source>
        <dbReference type="ARBA" id="ARBA00004123"/>
    </source>
</evidence>
<keyword evidence="2 3" id="KW-0539">Nucleus</keyword>
<feature type="compositionally biased region" description="Basic residues" evidence="4">
    <location>
        <begin position="57"/>
        <end position="66"/>
    </location>
</feature>
<dbReference type="PROSITE" id="PS51017">
    <property type="entry name" value="CCT"/>
    <property type="match status" value="1"/>
</dbReference>
<proteinExistence type="predicted"/>
<sequence>MSACLSSGGGAAAYSFELEKKKSPPPPPPSSSTTTRATSPSSTISESSNSPLAISTRKPRTPRKRPNQTYNEAAALLSTAYPNLFSSSSNNLYSKRKTHPNPHLYGFAAKSPLLSDNDDASELLLESIEEPDFLFLPTIQARSEYFSELKEVNVNQFEFSDEFDAESILDEEVEEGIDSIMGIVESNSGENRSHLISRLEQMMKMNRIGFKFAGNFPLGLGLRSALREHNDANWCRFHTVDFEQISPRIQSTVEDSKKLIGEKSKKKKNKKVPAAAKTVPMTETCRDDIEEKSGQLMLKLDYDGVLEAWSEKESPFSDEILGSEAAGADVNARLAQINLFGDSGIREASVLRYKEKRRTRLFSKKIGYQVRKLNADQRPRMKGRFVRRPNVSPPSGQR</sequence>
<gene>
    <name evidence="6" type="ORF">BOLC9T57752H</name>
</gene>
<dbReference type="InterPro" id="IPR052453">
    <property type="entry name" value="CONSTANS-like_ZF"/>
</dbReference>
<feature type="region of interest" description="Disordered" evidence="4">
    <location>
        <begin position="377"/>
        <end position="398"/>
    </location>
</feature>
<reference evidence="6" key="1">
    <citation type="submission" date="2018-11" db="EMBL/GenBank/DDBJ databases">
        <authorList>
            <consortium name="Genoscope - CEA"/>
            <person name="William W."/>
        </authorList>
    </citation>
    <scope>NUCLEOTIDE SEQUENCE</scope>
</reference>
<protein>
    <recommendedName>
        <fullName evidence="5">CCT domain-containing protein</fullName>
    </recommendedName>
</protein>
<evidence type="ECO:0000313" key="6">
    <source>
        <dbReference type="EMBL" id="VDD32429.1"/>
    </source>
</evidence>
<dbReference type="PANTHER" id="PTHR31874">
    <property type="entry name" value="CCT MOTIF FAMILY PROTEIN, EXPRESSED"/>
    <property type="match status" value="1"/>
</dbReference>
<name>A0A3P6EN69_BRAOL</name>
<feature type="domain" description="CCT" evidence="5">
    <location>
        <begin position="346"/>
        <end position="388"/>
    </location>
</feature>
<dbReference type="EMBL" id="LR031875">
    <property type="protein sequence ID" value="VDD32429.1"/>
    <property type="molecule type" value="Genomic_DNA"/>
</dbReference>